<sequence>MPPTTKPKVFGIGLSRTGTLSLTTALRTLGFDTAHYPSDASTYATLLAGTARFGVLDRYDGITDITVVPYYQELDLLWPGAKFVLTVREEESWLRSCRRHWERPIGNKTGNEIGNKAALGEHYPDLQRFLRSAVYGCHAFHRERFLRVARRHTAEVLRHFAGRDGDLLVLDITDGQGYERLAPFLGLPVPDEPFPHHNNRREHGW</sequence>
<gene>
    <name evidence="1" type="ORF">B7P34_02135</name>
</gene>
<evidence type="ECO:0008006" key="3">
    <source>
        <dbReference type="Google" id="ProtNLM"/>
    </source>
</evidence>
<dbReference type="AlphaFoldDB" id="A0A9X7JV99"/>
<reference evidence="1 2" key="1">
    <citation type="submission" date="2018-03" db="EMBL/GenBank/DDBJ databases">
        <title>Chitinolytic properties of Streptosporangium nondiastaticum TBG75A20.</title>
        <authorList>
            <person name="Gayathri V."/>
            <person name="Shiburaj S."/>
        </authorList>
    </citation>
    <scope>NUCLEOTIDE SEQUENCE [LARGE SCALE GENOMIC DNA]</scope>
    <source>
        <strain evidence="1 2">TBG75A20</strain>
    </source>
</reference>
<dbReference type="PANTHER" id="PTHR36978:SF4">
    <property type="entry name" value="P-LOOP CONTAINING NUCLEOSIDE TRIPHOSPHATE HYDROLASE PROTEIN"/>
    <property type="match status" value="1"/>
</dbReference>
<proteinExistence type="predicted"/>
<organism evidence="1 2">
    <name type="scientific">Streptosporangium nondiastaticum</name>
    <dbReference type="NCBI Taxonomy" id="35764"/>
    <lineage>
        <taxon>Bacteria</taxon>
        <taxon>Bacillati</taxon>
        <taxon>Actinomycetota</taxon>
        <taxon>Actinomycetes</taxon>
        <taxon>Streptosporangiales</taxon>
        <taxon>Streptosporangiaceae</taxon>
        <taxon>Streptosporangium</taxon>
    </lineage>
</organism>
<dbReference type="SUPFAM" id="SSF52540">
    <property type="entry name" value="P-loop containing nucleoside triphosphate hydrolases"/>
    <property type="match status" value="1"/>
</dbReference>
<keyword evidence="2" id="KW-1185">Reference proteome</keyword>
<evidence type="ECO:0000313" key="1">
    <source>
        <dbReference type="EMBL" id="PSJ30381.1"/>
    </source>
</evidence>
<dbReference type="PANTHER" id="PTHR36978">
    <property type="entry name" value="P-LOOP CONTAINING NUCLEOTIDE TRIPHOSPHATE HYDROLASE"/>
    <property type="match status" value="1"/>
</dbReference>
<accession>A0A9X7JV99</accession>
<dbReference type="EMBL" id="PXWG01000002">
    <property type="protein sequence ID" value="PSJ30381.1"/>
    <property type="molecule type" value="Genomic_DNA"/>
</dbReference>
<dbReference type="Pfam" id="PF17784">
    <property type="entry name" value="Sulfotransfer_4"/>
    <property type="match status" value="1"/>
</dbReference>
<name>A0A9X7JV99_9ACTN</name>
<evidence type="ECO:0000313" key="2">
    <source>
        <dbReference type="Proteomes" id="UP000242427"/>
    </source>
</evidence>
<dbReference type="Proteomes" id="UP000242427">
    <property type="component" value="Unassembled WGS sequence"/>
</dbReference>
<comment type="caution">
    <text evidence="1">The sequence shown here is derived from an EMBL/GenBank/DDBJ whole genome shotgun (WGS) entry which is preliminary data.</text>
</comment>
<dbReference type="InterPro" id="IPR027417">
    <property type="entry name" value="P-loop_NTPase"/>
</dbReference>
<protein>
    <recommendedName>
        <fullName evidence="3">Sulfotransferase family protein</fullName>
    </recommendedName>
</protein>
<dbReference type="InterPro" id="IPR040632">
    <property type="entry name" value="Sulfotransfer_4"/>
</dbReference>
<dbReference type="Gene3D" id="3.40.50.300">
    <property type="entry name" value="P-loop containing nucleotide triphosphate hydrolases"/>
    <property type="match status" value="1"/>
</dbReference>